<gene>
    <name evidence="2" type="ORF">NNO07_27910</name>
</gene>
<accession>A0ABT4YDN4</accession>
<sequence length="295" mass="32926">MSRPAFPPLPDGLPWSIGAYLLMDGVSVKELPRQLKAWGVSTLHKPLYEDTRWSALIDLSPYLVELTGPDDPVLQQFLLQGQADWGLLLLGGGHWQANLHHLRWLTSVLHPQGQEMLLRLADSSVADALLGKASATGDTTLFGPFSEVVIFETDSELWVRHRRPEGAVPAPAEEPYRLNEDDLERLGKVRLGQVLTELAQYLRSAFPEYGKEWAPAQYRARLNDLADQAYAKGFCSEADLTLYVTLFALLGDQVLNAYPTIAELLEDRNELTPSQRLQQATDLAYAYALQTRSVS</sequence>
<name>A0ABT4YDN4_METRE</name>
<organism evidence="2 3">
    <name type="scientific">Metapseudomonas resinovorans</name>
    <name type="common">Pseudomonas resinovorans</name>
    <dbReference type="NCBI Taxonomy" id="53412"/>
    <lineage>
        <taxon>Bacteria</taxon>
        <taxon>Pseudomonadati</taxon>
        <taxon>Pseudomonadota</taxon>
        <taxon>Gammaproteobacteria</taxon>
        <taxon>Pseudomonadales</taxon>
        <taxon>Pseudomonadaceae</taxon>
        <taxon>Metapseudomonas</taxon>
    </lineage>
</organism>
<evidence type="ECO:0000259" key="1">
    <source>
        <dbReference type="Pfam" id="PF13503"/>
    </source>
</evidence>
<dbReference type="InterPro" id="IPR025391">
    <property type="entry name" value="DUF4123"/>
</dbReference>
<evidence type="ECO:0000313" key="3">
    <source>
        <dbReference type="Proteomes" id="UP001211689"/>
    </source>
</evidence>
<dbReference type="Proteomes" id="UP001211689">
    <property type="component" value="Unassembled WGS sequence"/>
</dbReference>
<feature type="domain" description="DUF4123" evidence="1">
    <location>
        <begin position="20"/>
        <end position="132"/>
    </location>
</feature>
<dbReference type="EMBL" id="JANEWF010000087">
    <property type="protein sequence ID" value="MDA8486896.1"/>
    <property type="molecule type" value="Genomic_DNA"/>
</dbReference>
<protein>
    <submittedName>
        <fullName evidence="2">DUF4123 domain-containing protein</fullName>
    </submittedName>
</protein>
<dbReference type="Pfam" id="PF13503">
    <property type="entry name" value="DUF4123"/>
    <property type="match status" value="1"/>
</dbReference>
<dbReference type="RefSeq" id="WP_271472652.1">
    <property type="nucleotide sequence ID" value="NZ_JANEWF010000087.1"/>
</dbReference>
<proteinExistence type="predicted"/>
<evidence type="ECO:0000313" key="2">
    <source>
        <dbReference type="EMBL" id="MDA8486896.1"/>
    </source>
</evidence>
<comment type="caution">
    <text evidence="2">The sequence shown here is derived from an EMBL/GenBank/DDBJ whole genome shotgun (WGS) entry which is preliminary data.</text>
</comment>
<reference evidence="2 3" key="1">
    <citation type="submission" date="2022-07" db="EMBL/GenBank/DDBJ databases">
        <title>Genome Analysis of Selected Gammaproteobacteria from Nigerian Food snails.</title>
        <authorList>
            <person name="Okafor A.C."/>
        </authorList>
    </citation>
    <scope>NUCLEOTIDE SEQUENCE [LARGE SCALE GENOMIC DNA]</scope>
    <source>
        <strain evidence="2 3">Awg 2</strain>
    </source>
</reference>
<keyword evidence="3" id="KW-1185">Reference proteome</keyword>